<dbReference type="OrthoDB" id="2303275at2759"/>
<evidence type="ECO:0000313" key="2">
    <source>
        <dbReference type="Proteomes" id="UP000789706"/>
    </source>
</evidence>
<gene>
    <name evidence="1" type="ORF">DEBURN_LOCUS11809</name>
</gene>
<organism evidence="1 2">
    <name type="scientific">Diversispora eburnea</name>
    <dbReference type="NCBI Taxonomy" id="1213867"/>
    <lineage>
        <taxon>Eukaryota</taxon>
        <taxon>Fungi</taxon>
        <taxon>Fungi incertae sedis</taxon>
        <taxon>Mucoromycota</taxon>
        <taxon>Glomeromycotina</taxon>
        <taxon>Glomeromycetes</taxon>
        <taxon>Diversisporales</taxon>
        <taxon>Diversisporaceae</taxon>
        <taxon>Diversispora</taxon>
    </lineage>
</organism>
<dbReference type="EMBL" id="CAJVPK010008680">
    <property type="protein sequence ID" value="CAG8662502.1"/>
    <property type="molecule type" value="Genomic_DNA"/>
</dbReference>
<evidence type="ECO:0000313" key="1">
    <source>
        <dbReference type="EMBL" id="CAG8662502.1"/>
    </source>
</evidence>
<protein>
    <submittedName>
        <fullName evidence="1">3273_t:CDS:1</fullName>
    </submittedName>
</protein>
<accession>A0A9N9E4R3</accession>
<proteinExistence type="predicted"/>
<dbReference type="Proteomes" id="UP000789706">
    <property type="component" value="Unassembled WGS sequence"/>
</dbReference>
<sequence>LNISIIIDKKAKSQKLINNRLGYDIKYVDSYILNYCGINNLQRYFNDLYKTERQYDTLSVIRPHETLKQ</sequence>
<comment type="caution">
    <text evidence="1">The sequence shown here is derived from an EMBL/GenBank/DDBJ whole genome shotgun (WGS) entry which is preliminary data.</text>
</comment>
<dbReference type="AlphaFoldDB" id="A0A9N9E4R3"/>
<keyword evidence="2" id="KW-1185">Reference proteome</keyword>
<reference evidence="1" key="1">
    <citation type="submission" date="2021-06" db="EMBL/GenBank/DDBJ databases">
        <authorList>
            <person name="Kallberg Y."/>
            <person name="Tangrot J."/>
            <person name="Rosling A."/>
        </authorList>
    </citation>
    <scope>NUCLEOTIDE SEQUENCE</scope>
    <source>
        <strain evidence="1">AZ414A</strain>
    </source>
</reference>
<name>A0A9N9E4R3_9GLOM</name>
<feature type="non-terminal residue" evidence="1">
    <location>
        <position position="1"/>
    </location>
</feature>